<evidence type="ECO:0000256" key="4">
    <source>
        <dbReference type="ARBA" id="ARBA00005169"/>
    </source>
</evidence>
<dbReference type="CDD" id="cd11534">
    <property type="entry name" value="NTP-PPase_HisIE_like"/>
    <property type="match status" value="1"/>
</dbReference>
<evidence type="ECO:0000256" key="14">
    <source>
        <dbReference type="ARBA" id="ARBA00023268"/>
    </source>
</evidence>
<feature type="region of interest" description="Phosphoribosyl-AMP cyclohydrolase" evidence="15">
    <location>
        <begin position="1"/>
        <end position="109"/>
    </location>
</feature>
<proteinExistence type="inferred from homology"/>
<keyword evidence="13 15" id="KW-0368">Histidine biosynthesis</keyword>
<dbReference type="NCBIfam" id="NF002747">
    <property type="entry name" value="PRK02759.1"/>
    <property type="match status" value="1"/>
</dbReference>
<dbReference type="EMBL" id="BPUB01000002">
    <property type="protein sequence ID" value="GJG58922.1"/>
    <property type="molecule type" value="Genomic_DNA"/>
</dbReference>
<dbReference type="PANTHER" id="PTHR42945:SF9">
    <property type="entry name" value="HISTIDINE BIOSYNTHESIS BIFUNCTIONAL PROTEIN HISIE"/>
    <property type="match status" value="1"/>
</dbReference>
<dbReference type="GO" id="GO:0000105">
    <property type="term" value="P:L-histidine biosynthetic process"/>
    <property type="evidence" value="ECO:0007669"/>
    <property type="project" value="UniProtKB-UniRule"/>
</dbReference>
<protein>
    <recommendedName>
        <fullName evidence="15">Histidine biosynthesis bifunctional protein HisIE</fullName>
    </recommendedName>
    <domain>
        <recommendedName>
            <fullName evidence="15">Phosphoribosyl-AMP cyclohydrolase</fullName>
            <shortName evidence="15">PRA-CH</shortName>
            <ecNumber evidence="15">3.5.4.19</ecNumber>
        </recommendedName>
    </domain>
    <domain>
        <recommendedName>
            <fullName evidence="15">Phosphoribosyl-ATP pyrophosphatase</fullName>
            <shortName evidence="15">PRA-PH</shortName>
            <ecNumber evidence="15">3.6.1.31</ecNumber>
        </recommendedName>
    </domain>
</protein>
<evidence type="ECO:0000256" key="15">
    <source>
        <dbReference type="HAMAP-Rule" id="MF_01019"/>
    </source>
</evidence>
<dbReference type="FunFam" id="1.10.287.1080:FF:000002">
    <property type="entry name" value="Histidine biosynthesis bifunctional protein HisIE"/>
    <property type="match status" value="1"/>
</dbReference>
<comment type="similarity">
    <text evidence="6 15">In the C-terminal section; belongs to the PRA-PH family.</text>
</comment>
<dbReference type="Pfam" id="PF01503">
    <property type="entry name" value="PRA-PH"/>
    <property type="match status" value="1"/>
</dbReference>
<dbReference type="HAMAP" id="MF_01019">
    <property type="entry name" value="HisIE"/>
    <property type="match status" value="1"/>
</dbReference>
<dbReference type="Gene3D" id="3.10.20.810">
    <property type="entry name" value="Phosphoribosyl-AMP cyclohydrolase"/>
    <property type="match status" value="1"/>
</dbReference>
<evidence type="ECO:0000313" key="17">
    <source>
        <dbReference type="EMBL" id="GJG58922.1"/>
    </source>
</evidence>
<evidence type="ECO:0000256" key="5">
    <source>
        <dbReference type="ARBA" id="ARBA00005204"/>
    </source>
</evidence>
<dbReference type="Pfam" id="PF01502">
    <property type="entry name" value="PRA-CH"/>
    <property type="match status" value="1"/>
</dbReference>
<comment type="pathway">
    <text evidence="4 15">Amino-acid biosynthesis; L-histidine biosynthesis; L-histidine from 5-phospho-alpha-D-ribose 1-diphosphate: step 3/9.</text>
</comment>
<reference evidence="17" key="1">
    <citation type="journal article" date="2022" name="Int. J. Syst. Evol. Microbiol.">
        <title>Prevotella lacticifex sp. nov., isolated from the rumen of cows.</title>
        <authorList>
            <person name="Shinkai T."/>
            <person name="Ikeyama N."/>
            <person name="Kumagai M."/>
            <person name="Ohmori H."/>
            <person name="Sakamoto M."/>
            <person name="Ohkuma M."/>
            <person name="Mitsumori M."/>
        </authorList>
    </citation>
    <scope>NUCLEOTIDE SEQUENCE</scope>
    <source>
        <strain evidence="17">R5076</strain>
    </source>
</reference>
<evidence type="ECO:0000256" key="8">
    <source>
        <dbReference type="ARBA" id="ARBA00022490"/>
    </source>
</evidence>
<dbReference type="InterPro" id="IPR023019">
    <property type="entry name" value="His_synth_HisIE"/>
</dbReference>
<comment type="similarity">
    <text evidence="7 15">In the N-terminal section; belongs to the PRA-CH family.</text>
</comment>
<dbReference type="NCBIfam" id="TIGR03188">
    <property type="entry name" value="histidine_hisI"/>
    <property type="match status" value="1"/>
</dbReference>
<dbReference type="RefSeq" id="WP_223929018.1">
    <property type="nucleotide sequence ID" value="NZ_BPTU01000001.1"/>
</dbReference>
<dbReference type="GeneID" id="72467035"/>
<keyword evidence="14 15" id="KW-0511">Multifunctional enzyme</keyword>
<evidence type="ECO:0000256" key="7">
    <source>
        <dbReference type="ARBA" id="ARBA00008299"/>
    </source>
</evidence>
<sequence length="217" mass="24654">MDINFEKMGGLVPAIVQDARTKNVLMLGFMNKEAYDKTIETGKVTFWSRTRKCLWTKGETSGNFLNLVSAKIDCDNDTLLLRVNPVGPVCHKGTDTCWGEENIYEPISFLAELQEFIDKRKEEMPEGSYTTALFKKGTKRIAQKVGEEALETVIEAVSGSEESLVYEASDMIYHLLVLLADKGLSINDVAMELMKRHNPDWDKDRRIAKYNGTYKRK</sequence>
<name>A0A9R1CAD3_9BACT</name>
<evidence type="ECO:0000256" key="12">
    <source>
        <dbReference type="ARBA" id="ARBA00022840"/>
    </source>
</evidence>
<evidence type="ECO:0000313" key="18">
    <source>
        <dbReference type="Proteomes" id="UP000825483"/>
    </source>
</evidence>
<dbReference type="GO" id="GO:0004635">
    <property type="term" value="F:phosphoribosyl-AMP cyclohydrolase activity"/>
    <property type="evidence" value="ECO:0007669"/>
    <property type="project" value="UniProtKB-UniRule"/>
</dbReference>
<dbReference type="EC" id="3.6.1.31" evidence="15"/>
<dbReference type="InterPro" id="IPR038019">
    <property type="entry name" value="PRib_AMP_CycHydrolase_sf"/>
</dbReference>
<dbReference type="EC" id="3.5.4.19" evidence="15"/>
<evidence type="ECO:0000259" key="16">
    <source>
        <dbReference type="Pfam" id="PF01502"/>
    </source>
</evidence>
<keyword evidence="10 15" id="KW-0547">Nucleotide-binding</keyword>
<comment type="catalytic activity">
    <reaction evidence="1 15">
        <text>1-(5-phospho-beta-D-ribosyl)-5'-AMP + H2O = 1-(5-phospho-beta-D-ribosyl)-5-[(5-phospho-beta-D-ribosylamino)methylideneamino]imidazole-4-carboxamide</text>
        <dbReference type="Rhea" id="RHEA:20049"/>
        <dbReference type="ChEBI" id="CHEBI:15377"/>
        <dbReference type="ChEBI" id="CHEBI:58435"/>
        <dbReference type="ChEBI" id="CHEBI:59457"/>
        <dbReference type="EC" id="3.5.4.19"/>
    </reaction>
</comment>
<comment type="caution">
    <text evidence="17">The sequence shown here is derived from an EMBL/GenBank/DDBJ whole genome shotgun (WGS) entry which is preliminary data.</text>
</comment>
<evidence type="ECO:0000256" key="3">
    <source>
        <dbReference type="ARBA" id="ARBA00004496"/>
    </source>
</evidence>
<keyword evidence="18" id="KW-1185">Reference proteome</keyword>
<evidence type="ECO:0000256" key="9">
    <source>
        <dbReference type="ARBA" id="ARBA00022605"/>
    </source>
</evidence>
<evidence type="ECO:0000256" key="2">
    <source>
        <dbReference type="ARBA" id="ARBA00001460"/>
    </source>
</evidence>
<comment type="subcellular location">
    <subcellularLocation>
        <location evidence="3 15">Cytoplasm</location>
    </subcellularLocation>
</comment>
<evidence type="ECO:0000256" key="1">
    <source>
        <dbReference type="ARBA" id="ARBA00000024"/>
    </source>
</evidence>
<dbReference type="PANTHER" id="PTHR42945">
    <property type="entry name" value="HISTIDINE BIOSYNTHESIS BIFUNCTIONAL PROTEIN"/>
    <property type="match status" value="1"/>
</dbReference>
<keyword evidence="11 15" id="KW-0378">Hydrolase</keyword>
<keyword evidence="8 15" id="KW-0963">Cytoplasm</keyword>
<keyword evidence="9 15" id="KW-0028">Amino-acid biosynthesis</keyword>
<dbReference type="InterPro" id="IPR008179">
    <property type="entry name" value="HisE"/>
</dbReference>
<dbReference type="GO" id="GO:0005524">
    <property type="term" value="F:ATP binding"/>
    <property type="evidence" value="ECO:0007669"/>
    <property type="project" value="UniProtKB-KW"/>
</dbReference>
<dbReference type="Proteomes" id="UP000825483">
    <property type="component" value="Unassembled WGS sequence"/>
</dbReference>
<organism evidence="17 18">
    <name type="scientific">Prevotella lacticifex</name>
    <dbReference type="NCBI Taxonomy" id="2854755"/>
    <lineage>
        <taxon>Bacteria</taxon>
        <taxon>Pseudomonadati</taxon>
        <taxon>Bacteroidota</taxon>
        <taxon>Bacteroidia</taxon>
        <taxon>Bacteroidales</taxon>
        <taxon>Prevotellaceae</taxon>
        <taxon>Prevotella</taxon>
    </lineage>
</organism>
<feature type="region of interest" description="Phosphoribosyl-ATP pyrophosphohydrolase" evidence="15">
    <location>
        <begin position="110"/>
        <end position="217"/>
    </location>
</feature>
<dbReference type="InterPro" id="IPR002496">
    <property type="entry name" value="PRib_AMP_CycHydrolase_dom"/>
</dbReference>
<dbReference type="HAMAP" id="MF_01020">
    <property type="entry name" value="HisE"/>
    <property type="match status" value="1"/>
</dbReference>
<comment type="pathway">
    <text evidence="5 15">Amino-acid biosynthesis; L-histidine biosynthesis; L-histidine from 5-phospho-alpha-D-ribose 1-diphosphate: step 2/9.</text>
</comment>
<gene>
    <name evidence="15 17" type="primary">hisI</name>
    <name evidence="15" type="synonym">hisIE</name>
    <name evidence="17" type="ORF">PRLR5076_17730</name>
</gene>
<feature type="domain" description="Phosphoribosyl-AMP cyclohydrolase" evidence="16">
    <location>
        <begin position="26"/>
        <end position="98"/>
    </location>
</feature>
<evidence type="ECO:0000256" key="10">
    <source>
        <dbReference type="ARBA" id="ARBA00022741"/>
    </source>
</evidence>
<dbReference type="SUPFAM" id="SSF101386">
    <property type="entry name" value="all-alpha NTP pyrophosphatases"/>
    <property type="match status" value="1"/>
</dbReference>
<dbReference type="GO" id="GO:0005737">
    <property type="term" value="C:cytoplasm"/>
    <property type="evidence" value="ECO:0007669"/>
    <property type="project" value="UniProtKB-SubCell"/>
</dbReference>
<comment type="catalytic activity">
    <reaction evidence="2 15">
        <text>1-(5-phospho-beta-D-ribosyl)-ATP + H2O = 1-(5-phospho-beta-D-ribosyl)-5'-AMP + diphosphate + H(+)</text>
        <dbReference type="Rhea" id="RHEA:22828"/>
        <dbReference type="ChEBI" id="CHEBI:15377"/>
        <dbReference type="ChEBI" id="CHEBI:15378"/>
        <dbReference type="ChEBI" id="CHEBI:33019"/>
        <dbReference type="ChEBI" id="CHEBI:59457"/>
        <dbReference type="ChEBI" id="CHEBI:73183"/>
        <dbReference type="EC" id="3.6.1.31"/>
    </reaction>
</comment>
<dbReference type="NCBIfam" id="NF000768">
    <property type="entry name" value="PRK00051.1"/>
    <property type="match status" value="1"/>
</dbReference>
<evidence type="ECO:0000256" key="13">
    <source>
        <dbReference type="ARBA" id="ARBA00023102"/>
    </source>
</evidence>
<dbReference type="SUPFAM" id="SSF141734">
    <property type="entry name" value="HisI-like"/>
    <property type="match status" value="1"/>
</dbReference>
<dbReference type="AlphaFoldDB" id="A0A9R1CAD3"/>
<dbReference type="Gene3D" id="1.10.287.1080">
    <property type="entry name" value="MazG-like"/>
    <property type="match status" value="1"/>
</dbReference>
<dbReference type="GO" id="GO:0004636">
    <property type="term" value="F:phosphoribosyl-ATP diphosphatase activity"/>
    <property type="evidence" value="ECO:0007669"/>
    <property type="project" value="UniProtKB-UniRule"/>
</dbReference>
<evidence type="ECO:0000256" key="11">
    <source>
        <dbReference type="ARBA" id="ARBA00022801"/>
    </source>
</evidence>
<evidence type="ECO:0000256" key="6">
    <source>
        <dbReference type="ARBA" id="ARBA00007731"/>
    </source>
</evidence>
<accession>A0A9R1CAD3</accession>
<dbReference type="FunFam" id="3.10.20.810:FF:000001">
    <property type="entry name" value="Histidine biosynthesis bifunctional protein HisIE"/>
    <property type="match status" value="1"/>
</dbReference>
<keyword evidence="12 15" id="KW-0067">ATP-binding</keyword>
<dbReference type="InterPro" id="IPR021130">
    <property type="entry name" value="PRib-ATP_PPHydrolase-like"/>
</dbReference>